<evidence type="ECO:0000256" key="1">
    <source>
        <dbReference type="SAM" id="MobiDB-lite"/>
    </source>
</evidence>
<comment type="caution">
    <text evidence="2">The sequence shown here is derived from an EMBL/GenBank/DDBJ whole genome shotgun (WGS) entry which is preliminary data.</text>
</comment>
<reference evidence="2 3" key="1">
    <citation type="submission" date="2019-05" db="EMBL/GenBank/DDBJ databases">
        <title>Another draft genome of Portunus trituberculatus and its Hox gene families provides insights of decapod evolution.</title>
        <authorList>
            <person name="Jeong J.-H."/>
            <person name="Song I."/>
            <person name="Kim S."/>
            <person name="Choi T."/>
            <person name="Kim D."/>
            <person name="Ryu S."/>
            <person name="Kim W."/>
        </authorList>
    </citation>
    <scope>NUCLEOTIDE SEQUENCE [LARGE SCALE GENOMIC DNA]</scope>
    <source>
        <tissue evidence="2">Muscle</tissue>
    </source>
</reference>
<dbReference type="AlphaFoldDB" id="A0A5B7HP84"/>
<dbReference type="Proteomes" id="UP000324222">
    <property type="component" value="Unassembled WGS sequence"/>
</dbReference>
<proteinExistence type="predicted"/>
<dbReference type="EMBL" id="VSRR010031229">
    <property type="protein sequence ID" value="MPC70498.1"/>
    <property type="molecule type" value="Genomic_DNA"/>
</dbReference>
<accession>A0A5B7HP84</accession>
<gene>
    <name evidence="2" type="ORF">E2C01_064748</name>
</gene>
<name>A0A5B7HP84_PORTR</name>
<organism evidence="2 3">
    <name type="scientific">Portunus trituberculatus</name>
    <name type="common">Swimming crab</name>
    <name type="synonym">Neptunus trituberculatus</name>
    <dbReference type="NCBI Taxonomy" id="210409"/>
    <lineage>
        <taxon>Eukaryota</taxon>
        <taxon>Metazoa</taxon>
        <taxon>Ecdysozoa</taxon>
        <taxon>Arthropoda</taxon>
        <taxon>Crustacea</taxon>
        <taxon>Multicrustacea</taxon>
        <taxon>Malacostraca</taxon>
        <taxon>Eumalacostraca</taxon>
        <taxon>Eucarida</taxon>
        <taxon>Decapoda</taxon>
        <taxon>Pleocyemata</taxon>
        <taxon>Brachyura</taxon>
        <taxon>Eubrachyura</taxon>
        <taxon>Portunoidea</taxon>
        <taxon>Portunidae</taxon>
        <taxon>Portuninae</taxon>
        <taxon>Portunus</taxon>
    </lineage>
</organism>
<sequence>MHHRPPPAPPPAGSRVSAAHEDPRKMKATFFS</sequence>
<protein>
    <submittedName>
        <fullName evidence="2">Uncharacterized protein</fullName>
    </submittedName>
</protein>
<evidence type="ECO:0000313" key="3">
    <source>
        <dbReference type="Proteomes" id="UP000324222"/>
    </source>
</evidence>
<evidence type="ECO:0000313" key="2">
    <source>
        <dbReference type="EMBL" id="MPC70498.1"/>
    </source>
</evidence>
<feature type="compositionally biased region" description="Pro residues" evidence="1">
    <location>
        <begin position="1"/>
        <end position="12"/>
    </location>
</feature>
<feature type="region of interest" description="Disordered" evidence="1">
    <location>
        <begin position="1"/>
        <end position="32"/>
    </location>
</feature>
<keyword evidence="3" id="KW-1185">Reference proteome</keyword>